<evidence type="ECO:0000313" key="2">
    <source>
        <dbReference type="Proteomes" id="UP001322138"/>
    </source>
</evidence>
<comment type="caution">
    <text evidence="1">The sequence shown here is derived from an EMBL/GenBank/DDBJ whole genome shotgun (WGS) entry which is preliminary data.</text>
</comment>
<gene>
    <name evidence="1" type="ORF">QC761_115545</name>
</gene>
<proteinExistence type="predicted"/>
<reference evidence="1 2" key="1">
    <citation type="journal article" date="2023" name="bioRxiv">
        <title>High-quality genome assemblies of four members of thePodospora anserinaspecies complex.</title>
        <authorList>
            <person name="Ament-Velasquez S.L."/>
            <person name="Vogan A.A."/>
            <person name="Wallerman O."/>
            <person name="Hartmann F."/>
            <person name="Gautier V."/>
            <person name="Silar P."/>
            <person name="Giraud T."/>
            <person name="Johannesson H."/>
        </authorList>
    </citation>
    <scope>NUCLEOTIDE SEQUENCE [LARGE SCALE GENOMIC DNA]</scope>
    <source>
        <strain evidence="1 2">CBS 112042</strain>
    </source>
</reference>
<sequence length="124" mass="13652">MAFPGALPLIQDRDLFRTRVSESQGVPRSANVKRRGKVWVDRPWYQICGVDPSSTPGRQHHPRQCLHVTPNVHCSYRASLGPFPNMHLSAFAGLRAVRPPLSSAELARLAATTQLTAGQTTTPQ</sequence>
<evidence type="ECO:0000313" key="1">
    <source>
        <dbReference type="EMBL" id="KAK4649051.1"/>
    </source>
</evidence>
<name>A0ABR0G020_9PEZI</name>
<accession>A0ABR0G020</accession>
<dbReference type="RefSeq" id="XP_062738026.1">
    <property type="nucleotide sequence ID" value="XM_062874829.1"/>
</dbReference>
<keyword evidence="2" id="KW-1185">Reference proteome</keyword>
<organism evidence="1 2">
    <name type="scientific">Podospora bellae-mahoneyi</name>
    <dbReference type="NCBI Taxonomy" id="2093777"/>
    <lineage>
        <taxon>Eukaryota</taxon>
        <taxon>Fungi</taxon>
        <taxon>Dikarya</taxon>
        <taxon>Ascomycota</taxon>
        <taxon>Pezizomycotina</taxon>
        <taxon>Sordariomycetes</taxon>
        <taxon>Sordariomycetidae</taxon>
        <taxon>Sordariales</taxon>
        <taxon>Podosporaceae</taxon>
        <taxon>Podospora</taxon>
    </lineage>
</organism>
<protein>
    <submittedName>
        <fullName evidence="1">Uncharacterized protein</fullName>
    </submittedName>
</protein>
<dbReference type="EMBL" id="JAFFGZ010000001">
    <property type="protein sequence ID" value="KAK4649051.1"/>
    <property type="molecule type" value="Genomic_DNA"/>
</dbReference>
<dbReference type="GeneID" id="87894311"/>
<dbReference type="Proteomes" id="UP001322138">
    <property type="component" value="Unassembled WGS sequence"/>
</dbReference>